<comment type="caution">
    <text evidence="1">The sequence shown here is derived from an EMBL/GenBank/DDBJ whole genome shotgun (WGS) entry which is preliminary data.</text>
</comment>
<accession>A0A2W5QBJ9</accession>
<gene>
    <name evidence="1" type="ORF">DI556_13270</name>
</gene>
<name>A0A2W5QBJ9_RHOSU</name>
<evidence type="ECO:0000313" key="2">
    <source>
        <dbReference type="Proteomes" id="UP000249185"/>
    </source>
</evidence>
<dbReference type="AlphaFoldDB" id="A0A2W5QBJ9"/>
<organism evidence="1 2">
    <name type="scientific">Rhodovulum sulfidophilum</name>
    <name type="common">Rhodobacter sulfidophilus</name>
    <dbReference type="NCBI Taxonomy" id="35806"/>
    <lineage>
        <taxon>Bacteria</taxon>
        <taxon>Pseudomonadati</taxon>
        <taxon>Pseudomonadota</taxon>
        <taxon>Alphaproteobacteria</taxon>
        <taxon>Rhodobacterales</taxon>
        <taxon>Paracoccaceae</taxon>
        <taxon>Rhodovulum</taxon>
    </lineage>
</organism>
<dbReference type="Proteomes" id="UP000249185">
    <property type="component" value="Unassembled WGS sequence"/>
</dbReference>
<sequence>MTDRCDRSLFARVSDLEDHGAALDAVCASRHGAREHEGFWEFSDIDHGTMPAELRDWLVCSGIAFAWENCAGYEYGGGVIVPDPSRVSSEEFSTVDGQIALTLAEMNTPGRIDAARAAADLWSDIAKESALASAD</sequence>
<dbReference type="EMBL" id="QFPW01000010">
    <property type="protein sequence ID" value="PZQ48780.1"/>
    <property type="molecule type" value="Genomic_DNA"/>
</dbReference>
<proteinExistence type="predicted"/>
<protein>
    <submittedName>
        <fullName evidence="1">Uncharacterized protein</fullName>
    </submittedName>
</protein>
<reference evidence="1 2" key="1">
    <citation type="submission" date="2017-08" db="EMBL/GenBank/DDBJ databases">
        <title>Infants hospitalized years apart are colonized by the same room-sourced microbial strains.</title>
        <authorList>
            <person name="Brooks B."/>
            <person name="Olm M.R."/>
            <person name="Firek B.A."/>
            <person name="Baker R."/>
            <person name="Thomas B.C."/>
            <person name="Morowitz M.J."/>
            <person name="Banfield J.F."/>
        </authorList>
    </citation>
    <scope>NUCLEOTIDE SEQUENCE [LARGE SCALE GENOMIC DNA]</scope>
    <source>
        <strain evidence="1">S2_005_002_R2_34</strain>
    </source>
</reference>
<evidence type="ECO:0000313" key="1">
    <source>
        <dbReference type="EMBL" id="PZQ48780.1"/>
    </source>
</evidence>